<accession>A0A1I7GM32</accession>
<reference evidence="1 2" key="1">
    <citation type="submission" date="2016-10" db="EMBL/GenBank/DDBJ databases">
        <authorList>
            <person name="de Groot N.N."/>
        </authorList>
    </citation>
    <scope>NUCLEOTIDE SEQUENCE [LARGE SCALE GENOMIC DNA]</scope>
    <source>
        <strain evidence="1 2">Nl14</strain>
    </source>
</reference>
<organism evidence="1 2">
    <name type="scientific">Nitrosospira multiformis</name>
    <dbReference type="NCBI Taxonomy" id="1231"/>
    <lineage>
        <taxon>Bacteria</taxon>
        <taxon>Pseudomonadati</taxon>
        <taxon>Pseudomonadota</taxon>
        <taxon>Betaproteobacteria</taxon>
        <taxon>Nitrosomonadales</taxon>
        <taxon>Nitrosomonadaceae</taxon>
        <taxon>Nitrosospira</taxon>
    </lineage>
</organism>
<name>A0A1I7GM32_9PROT</name>
<sequence length="73" mass="8507">MQINKPVPESEGFDRIGQAFYGSRWGDIQYRLTLNWGRKLEYSEGRLLRVKLIAKGIRVLGQGVQIQRNILFQ</sequence>
<evidence type="ECO:0000313" key="2">
    <source>
        <dbReference type="Proteomes" id="UP000182649"/>
    </source>
</evidence>
<evidence type="ECO:0000313" key="1">
    <source>
        <dbReference type="EMBL" id="SFU49523.1"/>
    </source>
</evidence>
<protein>
    <submittedName>
        <fullName evidence="1">Uncharacterized protein</fullName>
    </submittedName>
</protein>
<dbReference type="EMBL" id="FPBZ01000005">
    <property type="protein sequence ID" value="SFU49523.1"/>
    <property type="molecule type" value="Genomic_DNA"/>
</dbReference>
<gene>
    <name evidence="1" type="ORF">SAMN05216417_10583</name>
</gene>
<proteinExistence type="predicted"/>
<dbReference type="Proteomes" id="UP000182649">
    <property type="component" value="Unassembled WGS sequence"/>
</dbReference>
<dbReference type="AlphaFoldDB" id="A0A1I7GM32"/>